<sequence>MELAKSGKPKIAKDFFIYFLLPILLLGGTAALSVLIAYPAYKDLPVKDSELKALQEKDLRLDQKLKKLNDLTDFKEIVDEDLKLVNFALPSEAEVPLLLTEVQQIAKESGLAIGALNYSSSGPNEAGDTSRVNVFLNAKGNFSQTKTFLVTLEKAARIVDISTIRFSSLKGASPQSLEVSEIDLSLGLTSPFLFVESKAVTEDPITIDIRDGAFVKFMNNLKNYKVYETVVDTSNIGKENPFVQ</sequence>
<comment type="caution">
    <text evidence="2">The sequence shown here is derived from an EMBL/GenBank/DDBJ whole genome shotgun (WGS) entry which is preliminary data.</text>
</comment>
<keyword evidence="1" id="KW-1133">Transmembrane helix</keyword>
<dbReference type="EMBL" id="MEVI01000002">
    <property type="protein sequence ID" value="OGC55401.1"/>
    <property type="molecule type" value="Genomic_DNA"/>
</dbReference>
<dbReference type="Gene3D" id="3.30.70.60">
    <property type="match status" value="1"/>
</dbReference>
<dbReference type="GO" id="GO:0043107">
    <property type="term" value="P:type IV pilus-dependent motility"/>
    <property type="evidence" value="ECO:0007669"/>
    <property type="project" value="InterPro"/>
</dbReference>
<gene>
    <name evidence="2" type="ORF">A3A78_00385</name>
</gene>
<dbReference type="GO" id="GO:0043683">
    <property type="term" value="P:type IV pilus assembly"/>
    <property type="evidence" value="ECO:0007669"/>
    <property type="project" value="InterPro"/>
</dbReference>
<accession>A0A1F4VDS4</accession>
<keyword evidence="1" id="KW-0812">Transmembrane</keyword>
<protein>
    <submittedName>
        <fullName evidence="2">Uncharacterized protein</fullName>
    </submittedName>
</protein>
<keyword evidence="1" id="KW-0472">Membrane</keyword>
<evidence type="ECO:0000256" key="1">
    <source>
        <dbReference type="SAM" id="Phobius"/>
    </source>
</evidence>
<proteinExistence type="predicted"/>
<name>A0A1F4VDS4_UNCKA</name>
<dbReference type="InterPro" id="IPR007445">
    <property type="entry name" value="PilO"/>
</dbReference>
<evidence type="ECO:0000313" key="2">
    <source>
        <dbReference type="EMBL" id="OGC55401.1"/>
    </source>
</evidence>
<dbReference type="AlphaFoldDB" id="A0A1F4VDS4"/>
<dbReference type="Pfam" id="PF04350">
    <property type="entry name" value="PilO"/>
    <property type="match status" value="1"/>
</dbReference>
<dbReference type="InterPro" id="IPR014717">
    <property type="entry name" value="Transl_elong_EF1B/ribsomal_bS6"/>
</dbReference>
<reference evidence="2 3" key="1">
    <citation type="journal article" date="2016" name="Nat. Commun.">
        <title>Thousands of microbial genomes shed light on interconnected biogeochemical processes in an aquifer system.</title>
        <authorList>
            <person name="Anantharaman K."/>
            <person name="Brown C.T."/>
            <person name="Hug L.A."/>
            <person name="Sharon I."/>
            <person name="Castelle C.J."/>
            <person name="Probst A.J."/>
            <person name="Thomas B.C."/>
            <person name="Singh A."/>
            <person name="Wilkins M.J."/>
            <person name="Karaoz U."/>
            <person name="Brodie E.L."/>
            <person name="Williams K.H."/>
            <person name="Hubbard S.S."/>
            <person name="Banfield J.F."/>
        </authorList>
    </citation>
    <scope>NUCLEOTIDE SEQUENCE [LARGE SCALE GENOMIC DNA]</scope>
</reference>
<evidence type="ECO:0000313" key="3">
    <source>
        <dbReference type="Proteomes" id="UP000176504"/>
    </source>
</evidence>
<organism evidence="2 3">
    <name type="scientific">candidate division WWE3 bacterium RIFCSPLOWO2_01_FULL_41_18</name>
    <dbReference type="NCBI Taxonomy" id="1802625"/>
    <lineage>
        <taxon>Bacteria</taxon>
        <taxon>Katanobacteria</taxon>
    </lineage>
</organism>
<feature type="transmembrane region" description="Helical" evidence="1">
    <location>
        <begin position="15"/>
        <end position="41"/>
    </location>
</feature>
<dbReference type="Proteomes" id="UP000176504">
    <property type="component" value="Unassembled WGS sequence"/>
</dbReference>